<evidence type="ECO:0000256" key="2">
    <source>
        <dbReference type="ARBA" id="ARBA00023172"/>
    </source>
</evidence>
<sequence length="275" mass="30468">MRAVWRGTIGYGAFAIPVKVYGATEENSIPLNQVHKTDGGRIKFRKVCELDNEEVPLEDIAKGYQVPGGDVVMLTEDDFASLPLPNAETIEIHSFVPLDQIDPIYFTKSYYLEPEPQGTKPYVLLVEALKESGKVGIVRVALRQKETLGALRVYDQTLLLDTMLWPDEIRTPDFPFQYEDITVTRGEVRAAVALIDELASDFEPRDYADSYREALETLIQAKIEGSDLLQPTEGVQEAGVDALLASLRNSLLAADKAKAAAQAAKRANERTPQGR</sequence>
<name>A0A1H3R2A7_9PSEU</name>
<dbReference type="EMBL" id="FNON01000010">
    <property type="protein sequence ID" value="SDZ19962.1"/>
    <property type="molecule type" value="Genomic_DNA"/>
</dbReference>
<accession>A0A1H3R2A7</accession>
<reference evidence="5 6" key="1">
    <citation type="submission" date="2016-10" db="EMBL/GenBank/DDBJ databases">
        <authorList>
            <person name="de Groot N.N."/>
        </authorList>
    </citation>
    <scope>NUCLEOTIDE SEQUENCE [LARGE SCALE GENOMIC DNA]</scope>
    <source>
        <strain evidence="5 6">CPCC 202699</strain>
    </source>
</reference>
<gene>
    <name evidence="3" type="primary">ku</name>
    <name evidence="5" type="ORF">SAMN05421504_110235</name>
</gene>
<dbReference type="STRING" id="589385.SAMN05421504_110235"/>
<evidence type="ECO:0000259" key="4">
    <source>
        <dbReference type="SMART" id="SM00559"/>
    </source>
</evidence>
<organism evidence="5 6">
    <name type="scientific">Amycolatopsis xylanica</name>
    <dbReference type="NCBI Taxonomy" id="589385"/>
    <lineage>
        <taxon>Bacteria</taxon>
        <taxon>Bacillati</taxon>
        <taxon>Actinomycetota</taxon>
        <taxon>Actinomycetes</taxon>
        <taxon>Pseudonocardiales</taxon>
        <taxon>Pseudonocardiaceae</taxon>
        <taxon>Amycolatopsis</taxon>
    </lineage>
</organism>
<dbReference type="SMART" id="SM00559">
    <property type="entry name" value="Ku78"/>
    <property type="match status" value="1"/>
</dbReference>
<dbReference type="PANTHER" id="PTHR41251:SF1">
    <property type="entry name" value="NON-HOMOLOGOUS END JOINING PROTEIN KU"/>
    <property type="match status" value="1"/>
</dbReference>
<protein>
    <recommendedName>
        <fullName evidence="3">Non-homologous end joining protein Ku</fullName>
    </recommendedName>
</protein>
<keyword evidence="6" id="KW-1185">Reference proteome</keyword>
<dbReference type="Proteomes" id="UP000199515">
    <property type="component" value="Unassembled WGS sequence"/>
</dbReference>
<dbReference type="PANTHER" id="PTHR41251">
    <property type="entry name" value="NON-HOMOLOGOUS END JOINING PROTEIN KU"/>
    <property type="match status" value="1"/>
</dbReference>
<dbReference type="HAMAP" id="MF_01875">
    <property type="entry name" value="Prokaryotic_Ku"/>
    <property type="match status" value="1"/>
</dbReference>
<keyword evidence="1 3" id="KW-0238">DNA-binding</keyword>
<keyword evidence="2 3" id="KW-0233">DNA recombination</keyword>
<keyword evidence="3" id="KW-0227">DNA damage</keyword>
<comment type="subunit">
    <text evidence="3">Homodimer. Interacts with LigD.</text>
</comment>
<dbReference type="InterPro" id="IPR006164">
    <property type="entry name" value="DNA_bd_Ku70/Ku80"/>
</dbReference>
<dbReference type="InterPro" id="IPR016194">
    <property type="entry name" value="SPOC-like_C_dom_sf"/>
</dbReference>
<dbReference type="SUPFAM" id="SSF100939">
    <property type="entry name" value="SPOC domain-like"/>
    <property type="match status" value="1"/>
</dbReference>
<comment type="similarity">
    <text evidence="3">Belongs to the prokaryotic Ku family.</text>
</comment>
<dbReference type="Pfam" id="PF02735">
    <property type="entry name" value="Ku"/>
    <property type="match status" value="1"/>
</dbReference>
<dbReference type="OrthoDB" id="9795084at2"/>
<dbReference type="GO" id="GO:0003690">
    <property type="term" value="F:double-stranded DNA binding"/>
    <property type="evidence" value="ECO:0007669"/>
    <property type="project" value="UniProtKB-UniRule"/>
</dbReference>
<feature type="domain" description="Ku" evidence="4">
    <location>
        <begin position="52"/>
        <end position="180"/>
    </location>
</feature>
<evidence type="ECO:0000313" key="5">
    <source>
        <dbReference type="EMBL" id="SDZ19962.1"/>
    </source>
</evidence>
<dbReference type="Gene3D" id="2.40.290.10">
    <property type="match status" value="1"/>
</dbReference>
<proteinExistence type="inferred from homology"/>
<dbReference type="RefSeq" id="WP_091297377.1">
    <property type="nucleotide sequence ID" value="NZ_FNON01000010.1"/>
</dbReference>
<dbReference type="PIRSF" id="PIRSF006493">
    <property type="entry name" value="Prok_Ku"/>
    <property type="match status" value="1"/>
</dbReference>
<dbReference type="AlphaFoldDB" id="A0A1H3R2A7"/>
<evidence type="ECO:0000256" key="1">
    <source>
        <dbReference type="ARBA" id="ARBA00023125"/>
    </source>
</evidence>
<keyword evidence="3" id="KW-0234">DNA repair</keyword>
<dbReference type="CDD" id="cd00789">
    <property type="entry name" value="KU_like"/>
    <property type="match status" value="1"/>
</dbReference>
<evidence type="ECO:0000256" key="3">
    <source>
        <dbReference type="HAMAP-Rule" id="MF_01875"/>
    </source>
</evidence>
<dbReference type="InterPro" id="IPR009187">
    <property type="entry name" value="Prok_Ku"/>
</dbReference>
<comment type="function">
    <text evidence="3">With LigD forms a non-homologous end joining (NHEJ) DNA repair enzyme, which repairs dsDNA breaks with reduced fidelity. Binds linear dsDNA with 5'- and 3'- overhangs but not closed circular dsDNA nor ssDNA. Recruits and stimulates the ligase activity of LigD.</text>
</comment>
<dbReference type="GO" id="GO:0006310">
    <property type="term" value="P:DNA recombination"/>
    <property type="evidence" value="ECO:0007669"/>
    <property type="project" value="UniProtKB-KW"/>
</dbReference>
<dbReference type="GO" id="GO:0006303">
    <property type="term" value="P:double-strand break repair via nonhomologous end joining"/>
    <property type="evidence" value="ECO:0007669"/>
    <property type="project" value="UniProtKB-UniRule"/>
</dbReference>
<dbReference type="NCBIfam" id="TIGR02772">
    <property type="entry name" value="Ku_bact"/>
    <property type="match status" value="1"/>
</dbReference>
<evidence type="ECO:0000313" key="6">
    <source>
        <dbReference type="Proteomes" id="UP000199515"/>
    </source>
</evidence>